<dbReference type="InterPro" id="IPR038955">
    <property type="entry name" value="PriA/CPL1_fungi"/>
</dbReference>
<gene>
    <name evidence="4" type="ORF">Rt10032_c04g2069</name>
</gene>
<proteinExistence type="predicted"/>
<dbReference type="PANTHER" id="PTHR35192:SF2">
    <property type="entry name" value="APPLE DOMAIN-CONTAINING PROTEIN"/>
    <property type="match status" value="1"/>
</dbReference>
<feature type="domain" description="Protein CPL1-like" evidence="3">
    <location>
        <begin position="244"/>
        <end position="313"/>
    </location>
</feature>
<evidence type="ECO:0000256" key="2">
    <source>
        <dbReference type="SAM" id="SignalP"/>
    </source>
</evidence>
<protein>
    <submittedName>
        <fullName evidence="4">Proteophosphoglycan 5</fullName>
    </submittedName>
</protein>
<dbReference type="PANTHER" id="PTHR35192">
    <property type="entry name" value="PROTEIN, PUTATIVE-RELATED"/>
    <property type="match status" value="1"/>
</dbReference>
<dbReference type="EMBL" id="BJWK01000004">
    <property type="protein sequence ID" value="GEM08052.1"/>
    <property type="molecule type" value="Genomic_DNA"/>
</dbReference>
<evidence type="ECO:0000256" key="1">
    <source>
        <dbReference type="SAM" id="MobiDB-lite"/>
    </source>
</evidence>
<organism evidence="4 5">
    <name type="scientific">Rhodotorula toruloides</name>
    <name type="common">Yeast</name>
    <name type="synonym">Rhodosporidium toruloides</name>
    <dbReference type="NCBI Taxonomy" id="5286"/>
    <lineage>
        <taxon>Eukaryota</taxon>
        <taxon>Fungi</taxon>
        <taxon>Dikarya</taxon>
        <taxon>Basidiomycota</taxon>
        <taxon>Pucciniomycotina</taxon>
        <taxon>Microbotryomycetes</taxon>
        <taxon>Sporidiobolales</taxon>
        <taxon>Sporidiobolaceae</taxon>
        <taxon>Rhodotorula</taxon>
    </lineage>
</organism>
<dbReference type="Proteomes" id="UP000321518">
    <property type="component" value="Unassembled WGS sequence"/>
</dbReference>
<feature type="compositionally biased region" description="Pro residues" evidence="1">
    <location>
        <begin position="184"/>
        <end position="194"/>
    </location>
</feature>
<comment type="caution">
    <text evidence="4">The sequence shown here is derived from an EMBL/GenBank/DDBJ whole genome shotgun (WGS) entry which is preliminary data.</text>
</comment>
<evidence type="ECO:0000259" key="3">
    <source>
        <dbReference type="Pfam" id="PF21671"/>
    </source>
</evidence>
<accession>A0A511KCK1</accession>
<dbReference type="InterPro" id="IPR048661">
    <property type="entry name" value="CPL1-like"/>
</dbReference>
<evidence type="ECO:0000313" key="5">
    <source>
        <dbReference type="Proteomes" id="UP000321518"/>
    </source>
</evidence>
<dbReference type="AlphaFoldDB" id="A0A511KCK1"/>
<evidence type="ECO:0000313" key="4">
    <source>
        <dbReference type="EMBL" id="GEM08052.1"/>
    </source>
</evidence>
<reference evidence="4 5" key="1">
    <citation type="submission" date="2019-07" db="EMBL/GenBank/DDBJ databases">
        <title>Rhodotorula toruloides NBRC10032 genome sequencing.</title>
        <authorList>
            <person name="Shida Y."/>
            <person name="Takaku H."/>
            <person name="Ogasawara W."/>
            <person name="Mori K."/>
        </authorList>
    </citation>
    <scope>NUCLEOTIDE SEQUENCE [LARGE SCALE GENOMIC DNA]</scope>
    <source>
        <strain evidence="4 5">NBRC10032</strain>
    </source>
</reference>
<feature type="signal peptide" evidence="2">
    <location>
        <begin position="1"/>
        <end position="24"/>
    </location>
</feature>
<sequence length="318" mass="33083">MTAPTPNLRSLLALASLLVAIATAQPGRFPCGVAVPNQRTCDALSHPTARRGLLVPIDSECVAAGQSGYFCGWAGARCTSDLQCDFGYCSGTDDEPGQCIGGLGDSCEGPGGPDDSLCAGNLGCQVEGPVGKAVCGGQGADCSFHGFYKPSTKPNNHACLSGFCNPRSLSCSTKGLDSAQELKAPPPVQLPPPRQQQRFYPDPENEGPARRRRVALPAGATCPQGFSVCPVARRRGEQEKHYLTCFDTTSSATQCGGCSNVEGGLRGKAAEGTDCTTLPGVANGGSAACIESKCRIFSCAPGYDFEQEQGACVLQRYW</sequence>
<keyword evidence="2" id="KW-0732">Signal</keyword>
<dbReference type="OrthoDB" id="439917at2759"/>
<feature type="chain" id="PRO_5022161089" evidence="2">
    <location>
        <begin position="25"/>
        <end position="318"/>
    </location>
</feature>
<feature type="region of interest" description="Disordered" evidence="1">
    <location>
        <begin position="179"/>
        <end position="210"/>
    </location>
</feature>
<dbReference type="Pfam" id="PF21671">
    <property type="entry name" value="CPL1-like"/>
    <property type="match status" value="1"/>
</dbReference>
<name>A0A511KCK1_RHOTO</name>